<dbReference type="GeneID" id="94292692"/>
<keyword evidence="3" id="KW-0966">Cell projection</keyword>
<feature type="coiled-coil region" evidence="4">
    <location>
        <begin position="80"/>
        <end position="114"/>
    </location>
</feature>
<sequence>MFEDAEVRRRDEANQQLAASLIQTRWREHLDRRSVAHEAALRGLGSRSSLFPPSNALGNAEGSGENASDPDRTLASNRGFDDLEQAAESSEEKRRAAVEEYRSLLEKRKALLEKNLIYQQLLSRHYAEQRRRNGEEDATQLTTPDAETAYWALVRQVAEERRSVAGRTAALKKDLELQRERYEPIMNDAAMRERKHQEYIQALAAKVRFMRSNRPIPAATIAEYVEREAAQRSAIQSARVRYLQFKSRLLRLRRAAKGGKTSSSSSPSPFSPSSAATAFANGQSDEEPNAANHHMFLIDFEQLKVENTTLNEKIEERSEEVLKLRNKVTNTIHIATHVREKLDCVRKENSELRQHVASTDEELGGARDQLAKSKRRRDMHLRANKKMKERMPLVGSRDLLLDYEKRKAIVRDYRTRLVQLTDRHQELTNIIKKEESSIVLLQQELSHYPT</sequence>
<evidence type="ECO:0000256" key="5">
    <source>
        <dbReference type="SAM" id="MobiDB-lite"/>
    </source>
</evidence>
<feature type="domain" description="CCDC113/CCDC96 coiled-coil" evidence="6">
    <location>
        <begin position="293"/>
        <end position="432"/>
    </location>
</feature>
<evidence type="ECO:0000256" key="1">
    <source>
        <dbReference type="ARBA" id="ARBA00004138"/>
    </source>
</evidence>
<evidence type="ECO:0000259" key="6">
    <source>
        <dbReference type="Pfam" id="PF13870"/>
    </source>
</evidence>
<comment type="subcellular location">
    <subcellularLocation>
        <location evidence="1">Cell projection</location>
        <location evidence="1">Cilium</location>
    </subcellularLocation>
</comment>
<dbReference type="EMBL" id="JAFJZO010000014">
    <property type="protein sequence ID" value="KAG5509356.1"/>
    <property type="molecule type" value="Genomic_DNA"/>
</dbReference>
<feature type="region of interest" description="Disordered" evidence="5">
    <location>
        <begin position="256"/>
        <end position="288"/>
    </location>
</feature>
<dbReference type="AlphaFoldDB" id="A0A836IDI2"/>
<feature type="region of interest" description="Disordered" evidence="5">
    <location>
        <begin position="43"/>
        <end position="77"/>
    </location>
</feature>
<dbReference type="GO" id="GO:0036064">
    <property type="term" value="C:ciliary basal body"/>
    <property type="evidence" value="ECO:0007669"/>
    <property type="project" value="TreeGrafter"/>
</dbReference>
<evidence type="ECO:0000256" key="3">
    <source>
        <dbReference type="ARBA" id="ARBA00023273"/>
    </source>
</evidence>
<keyword evidence="2 4" id="KW-0175">Coiled coil</keyword>
<dbReference type="PANTHER" id="PTHR15654">
    <property type="entry name" value="COILED-COIL DOMAIN-CONTAINING PROTEIN 113-RELATED"/>
    <property type="match status" value="1"/>
</dbReference>
<dbReference type="OrthoDB" id="10254794at2759"/>
<dbReference type="GO" id="GO:0060271">
    <property type="term" value="P:cilium assembly"/>
    <property type="evidence" value="ECO:0007669"/>
    <property type="project" value="TreeGrafter"/>
</dbReference>
<accession>A0A836IDI2</accession>
<dbReference type="GO" id="GO:0005930">
    <property type="term" value="C:axoneme"/>
    <property type="evidence" value="ECO:0007669"/>
    <property type="project" value="TreeGrafter"/>
</dbReference>
<dbReference type="Proteomes" id="UP000674318">
    <property type="component" value="Unassembled WGS sequence"/>
</dbReference>
<gene>
    <name evidence="7" type="ORF">JKF63_06666</name>
</gene>
<feature type="coiled-coil region" evidence="4">
    <location>
        <begin position="410"/>
        <end position="444"/>
    </location>
</feature>
<keyword evidence="8" id="KW-1185">Reference proteome</keyword>
<evidence type="ECO:0000313" key="8">
    <source>
        <dbReference type="Proteomes" id="UP000674318"/>
    </source>
</evidence>
<reference evidence="7 8" key="1">
    <citation type="submission" date="2021-02" db="EMBL/GenBank/DDBJ databases">
        <title>Porcisia hertigi Genome sequencing and assembly.</title>
        <authorList>
            <person name="Almutairi H."/>
            <person name="Gatherer D."/>
        </authorList>
    </citation>
    <scope>NUCLEOTIDE SEQUENCE [LARGE SCALE GENOMIC DNA]</scope>
    <source>
        <strain evidence="7 8">C119</strain>
    </source>
</reference>
<organism evidence="7 8">
    <name type="scientific">Porcisia hertigi</name>
    <dbReference type="NCBI Taxonomy" id="2761500"/>
    <lineage>
        <taxon>Eukaryota</taxon>
        <taxon>Discoba</taxon>
        <taxon>Euglenozoa</taxon>
        <taxon>Kinetoplastea</taxon>
        <taxon>Metakinetoplastina</taxon>
        <taxon>Trypanosomatida</taxon>
        <taxon>Trypanosomatidae</taxon>
        <taxon>Leishmaniinae</taxon>
        <taxon>Porcisia</taxon>
    </lineage>
</organism>
<name>A0A836IDI2_9TRYP</name>
<evidence type="ECO:0000313" key="7">
    <source>
        <dbReference type="EMBL" id="KAG5509356.1"/>
    </source>
</evidence>
<dbReference type="InterPro" id="IPR025254">
    <property type="entry name" value="CCDC113/CCDC96_CC"/>
</dbReference>
<feature type="coiled-coil region" evidence="4">
    <location>
        <begin position="300"/>
        <end position="362"/>
    </location>
</feature>
<dbReference type="RefSeq" id="XP_067758508.1">
    <property type="nucleotide sequence ID" value="XM_067902615.1"/>
</dbReference>
<evidence type="ECO:0000256" key="2">
    <source>
        <dbReference type="ARBA" id="ARBA00023054"/>
    </source>
</evidence>
<dbReference type="PANTHER" id="PTHR15654:SF1">
    <property type="entry name" value="COILED-COIL DOMAIN-CONTAINING PROTEIN 96"/>
    <property type="match status" value="1"/>
</dbReference>
<comment type="caution">
    <text evidence="7">The sequence shown here is derived from an EMBL/GenBank/DDBJ whole genome shotgun (WGS) entry which is preliminary data.</text>
</comment>
<protein>
    <recommendedName>
        <fullName evidence="6">CCDC113/CCDC96 coiled-coil domain-containing protein</fullName>
    </recommendedName>
</protein>
<dbReference type="KEGG" id="phet:94292692"/>
<evidence type="ECO:0000256" key="4">
    <source>
        <dbReference type="SAM" id="Coils"/>
    </source>
</evidence>
<proteinExistence type="predicted"/>
<dbReference type="InterPro" id="IPR051885">
    <property type="entry name" value="CC_CF"/>
</dbReference>
<dbReference type="Pfam" id="PF13870">
    <property type="entry name" value="CCDC113_CCDC96_CC"/>
    <property type="match status" value="1"/>
</dbReference>
<feature type="compositionally biased region" description="Low complexity" evidence="5">
    <location>
        <begin position="258"/>
        <end position="280"/>
    </location>
</feature>